<feature type="region of interest" description="Disordered" evidence="1">
    <location>
        <begin position="280"/>
        <end position="384"/>
    </location>
</feature>
<evidence type="ECO:0008006" key="4">
    <source>
        <dbReference type="Google" id="ProtNLM"/>
    </source>
</evidence>
<feature type="compositionally biased region" description="Polar residues" evidence="1">
    <location>
        <begin position="173"/>
        <end position="183"/>
    </location>
</feature>
<dbReference type="HOGENOM" id="CLU_048904_2_1_1"/>
<dbReference type="InterPro" id="IPR010684">
    <property type="entry name" value="RNA_pol_II_trans_fac_SIII_A"/>
</dbReference>
<dbReference type="GO" id="GO:0070449">
    <property type="term" value="C:elongin complex"/>
    <property type="evidence" value="ECO:0007669"/>
    <property type="project" value="InterPro"/>
</dbReference>
<dbReference type="Pfam" id="PF06881">
    <property type="entry name" value="Elongin_A"/>
    <property type="match status" value="1"/>
</dbReference>
<dbReference type="AlphaFoldDB" id="S3D2G6"/>
<feature type="compositionally biased region" description="Low complexity" evidence="1">
    <location>
        <begin position="321"/>
        <end position="331"/>
    </location>
</feature>
<dbReference type="PANTHER" id="PTHR15141:SF76">
    <property type="entry name" value="TRANSCRIPTION ELONGATION FACTOR B POLYPEPTIDE 3"/>
    <property type="match status" value="1"/>
</dbReference>
<dbReference type="Proteomes" id="UP000016922">
    <property type="component" value="Unassembled WGS sequence"/>
</dbReference>
<evidence type="ECO:0000313" key="2">
    <source>
        <dbReference type="EMBL" id="EPE26231.1"/>
    </source>
</evidence>
<dbReference type="OrthoDB" id="21513at2759"/>
<keyword evidence="3" id="KW-1185">Reference proteome</keyword>
<feature type="compositionally biased region" description="Acidic residues" evidence="1">
    <location>
        <begin position="301"/>
        <end position="314"/>
    </location>
</feature>
<protein>
    <recommendedName>
        <fullName evidence="4">Elongin-A</fullName>
    </recommendedName>
</protein>
<dbReference type="STRING" id="1116229.S3D2G6"/>
<proteinExistence type="predicted"/>
<dbReference type="PANTHER" id="PTHR15141">
    <property type="entry name" value="TRANSCRIPTION ELONGATION FACTOR B POLYPEPTIDE 3"/>
    <property type="match status" value="1"/>
</dbReference>
<dbReference type="Gene3D" id="6.10.250.3180">
    <property type="match status" value="1"/>
</dbReference>
<name>S3D2G6_GLAL2</name>
<gene>
    <name evidence="2" type="ORF">GLAREA_02143</name>
</gene>
<sequence length="384" mass="42331">MYAQLGAPKLIDSCTRACIKNIRSLTDIGDFEYRQIKNILDRIDSPEQLHQIEINSPQIRGEDAELWQKFIARDIPNWKQKNWAPKNPTKWYEVYVKYKKDQAQEIARDEEILRNAMMGLKKHKAGNVSQIVSIRDRTLPKLPRDPRMIANNGGVPLKGKSKNGPTLAKAPPSSLNWTAGSKTKMSDPKGVLARARREAAQIAQMGKLATPTHQLGQRKNQIRQAPAGMANEYRLAAQPALKILSGKRKTTGSYSGGVAGPSLEEREAKLRALTGHAGATANYVGSSDDDDDDILAGGYEYDQDEEEEDGDDLFDEKPERSSQGSSQASRSTPNKSQSRSIGSALSPASGSSTRTSSPAPLKPMMPRKRPPVDVFNRGAKKVKR</sequence>
<feature type="compositionally biased region" description="Polar residues" evidence="1">
    <location>
        <begin position="332"/>
        <end position="343"/>
    </location>
</feature>
<dbReference type="EMBL" id="KE145371">
    <property type="protein sequence ID" value="EPE26231.1"/>
    <property type="molecule type" value="Genomic_DNA"/>
</dbReference>
<dbReference type="eggNOG" id="ENOG502SF7P">
    <property type="taxonomic scope" value="Eukaryota"/>
</dbReference>
<dbReference type="RefSeq" id="XP_008087550.1">
    <property type="nucleotide sequence ID" value="XM_008089359.1"/>
</dbReference>
<dbReference type="KEGG" id="glz:GLAREA_02143"/>
<reference evidence="2 3" key="1">
    <citation type="journal article" date="2013" name="BMC Genomics">
        <title>Genomics-driven discovery of the pneumocandin biosynthetic gene cluster in the fungus Glarea lozoyensis.</title>
        <authorList>
            <person name="Chen L."/>
            <person name="Yue Q."/>
            <person name="Zhang X."/>
            <person name="Xiang M."/>
            <person name="Wang C."/>
            <person name="Li S."/>
            <person name="Che Y."/>
            <person name="Ortiz-Lopez F.J."/>
            <person name="Bills G.F."/>
            <person name="Liu X."/>
            <person name="An Z."/>
        </authorList>
    </citation>
    <scope>NUCLEOTIDE SEQUENCE [LARGE SCALE GENOMIC DNA]</scope>
    <source>
        <strain evidence="3">ATCC 20868 / MF5171</strain>
    </source>
</reference>
<evidence type="ECO:0000256" key="1">
    <source>
        <dbReference type="SAM" id="MobiDB-lite"/>
    </source>
</evidence>
<dbReference type="GO" id="GO:0006368">
    <property type="term" value="P:transcription elongation by RNA polymerase II"/>
    <property type="evidence" value="ECO:0007669"/>
    <property type="project" value="InterPro"/>
</dbReference>
<feature type="compositionally biased region" description="Low complexity" evidence="1">
    <location>
        <begin position="346"/>
        <end position="364"/>
    </location>
</feature>
<organism evidence="2 3">
    <name type="scientific">Glarea lozoyensis (strain ATCC 20868 / MF5171)</name>
    <dbReference type="NCBI Taxonomy" id="1116229"/>
    <lineage>
        <taxon>Eukaryota</taxon>
        <taxon>Fungi</taxon>
        <taxon>Dikarya</taxon>
        <taxon>Ascomycota</taxon>
        <taxon>Pezizomycotina</taxon>
        <taxon>Leotiomycetes</taxon>
        <taxon>Helotiales</taxon>
        <taxon>Helotiaceae</taxon>
        <taxon>Glarea</taxon>
    </lineage>
</organism>
<dbReference type="GeneID" id="19461201"/>
<evidence type="ECO:0000313" key="3">
    <source>
        <dbReference type="Proteomes" id="UP000016922"/>
    </source>
</evidence>
<dbReference type="OMA" id="DCWYDVY"/>
<feature type="region of interest" description="Disordered" evidence="1">
    <location>
        <begin position="142"/>
        <end position="187"/>
    </location>
</feature>
<accession>S3D2G6</accession>
<dbReference type="InterPro" id="IPR051870">
    <property type="entry name" value="Elongin-A_domain"/>
</dbReference>